<evidence type="ECO:0000313" key="3">
    <source>
        <dbReference type="Proteomes" id="UP001366503"/>
    </source>
</evidence>
<feature type="non-terminal residue" evidence="2">
    <location>
        <position position="164"/>
    </location>
</feature>
<dbReference type="Pfam" id="PF01368">
    <property type="entry name" value="DHH"/>
    <property type="match status" value="1"/>
</dbReference>
<name>A0ABU8KN38_9HYPH</name>
<dbReference type="Proteomes" id="UP001366503">
    <property type="component" value="Unassembled WGS sequence"/>
</dbReference>
<gene>
    <name evidence="2" type="ORF">O7A05_34070</name>
</gene>
<dbReference type="RefSeq" id="WP_337097801.1">
    <property type="nucleotide sequence ID" value="NZ_JAPYKO010000101.1"/>
</dbReference>
<protein>
    <submittedName>
        <fullName evidence="2">DHH family phosphoesterase</fullName>
    </submittedName>
</protein>
<feature type="domain" description="DDH" evidence="1">
    <location>
        <begin position="2"/>
        <end position="126"/>
    </location>
</feature>
<evidence type="ECO:0000313" key="2">
    <source>
        <dbReference type="EMBL" id="MEI9407121.1"/>
    </source>
</evidence>
<accession>A0ABU8KN38</accession>
<dbReference type="InterPro" id="IPR051673">
    <property type="entry name" value="SSDNA_exonuclease_RecJ"/>
</dbReference>
<keyword evidence="3" id="KW-1185">Reference proteome</keyword>
<sequence>EKVAIFGDYDVDGATSAALLAWHLRHCGLDPLIHIPDRIFEGYGPNTEAIRALAAKGATLLVTVDCGTTSIEPLAEAKRLGMSVVVIDHHQAGTELPEVDALVNPNRLDDLSGLGHLAAVGLVLVTLVAVNRELRQRGFWTSEMPEPDLLGMLHHVALGTVADV</sequence>
<evidence type="ECO:0000259" key="1">
    <source>
        <dbReference type="Pfam" id="PF01368"/>
    </source>
</evidence>
<dbReference type="PANTHER" id="PTHR30255">
    <property type="entry name" value="SINGLE-STRANDED-DNA-SPECIFIC EXONUCLEASE RECJ"/>
    <property type="match status" value="1"/>
</dbReference>
<dbReference type="SUPFAM" id="SSF64182">
    <property type="entry name" value="DHH phosphoesterases"/>
    <property type="match status" value="1"/>
</dbReference>
<organism evidence="2 3">
    <name type="scientific">Mesorhizobium argentiipisi</name>
    <dbReference type="NCBI Taxonomy" id="3015175"/>
    <lineage>
        <taxon>Bacteria</taxon>
        <taxon>Pseudomonadati</taxon>
        <taxon>Pseudomonadota</taxon>
        <taxon>Alphaproteobacteria</taxon>
        <taxon>Hyphomicrobiales</taxon>
        <taxon>Phyllobacteriaceae</taxon>
        <taxon>Mesorhizobium</taxon>
    </lineage>
</organism>
<proteinExistence type="predicted"/>
<reference evidence="2 3" key="1">
    <citation type="submission" date="2022-12" db="EMBL/GenBank/DDBJ databases">
        <authorList>
            <person name="Muema E."/>
        </authorList>
    </citation>
    <scope>NUCLEOTIDE SEQUENCE [LARGE SCALE GENOMIC DNA]</scope>
    <source>
        <strain evidence="3">1330</strain>
    </source>
</reference>
<comment type="caution">
    <text evidence="2">The sequence shown here is derived from an EMBL/GenBank/DDBJ whole genome shotgun (WGS) entry which is preliminary data.</text>
</comment>
<dbReference type="InterPro" id="IPR001667">
    <property type="entry name" value="DDH_dom"/>
</dbReference>
<dbReference type="InterPro" id="IPR038763">
    <property type="entry name" value="DHH_sf"/>
</dbReference>
<feature type="non-terminal residue" evidence="2">
    <location>
        <position position="1"/>
    </location>
</feature>
<dbReference type="PANTHER" id="PTHR30255:SF2">
    <property type="entry name" value="SINGLE-STRANDED-DNA-SPECIFIC EXONUCLEASE RECJ"/>
    <property type="match status" value="1"/>
</dbReference>
<dbReference type="EMBL" id="JAPYKO010000101">
    <property type="protein sequence ID" value="MEI9407121.1"/>
    <property type="molecule type" value="Genomic_DNA"/>
</dbReference>
<dbReference type="Gene3D" id="3.90.1640.30">
    <property type="match status" value="1"/>
</dbReference>